<evidence type="ECO:0000313" key="3">
    <source>
        <dbReference type="Proteomes" id="UP000085678"/>
    </source>
</evidence>
<evidence type="ECO:0000256" key="1">
    <source>
        <dbReference type="SAM" id="MobiDB-lite"/>
    </source>
</evidence>
<accession>A0A1S3J0F2</accession>
<dbReference type="InParanoid" id="A0A1S3J0F2"/>
<organism evidence="3 4">
    <name type="scientific">Lingula anatina</name>
    <name type="common">Brachiopod</name>
    <name type="synonym">Lingula unguis</name>
    <dbReference type="NCBI Taxonomy" id="7574"/>
    <lineage>
        <taxon>Eukaryota</taxon>
        <taxon>Metazoa</taxon>
        <taxon>Spiralia</taxon>
        <taxon>Lophotrochozoa</taxon>
        <taxon>Brachiopoda</taxon>
        <taxon>Linguliformea</taxon>
        <taxon>Lingulata</taxon>
        <taxon>Lingulida</taxon>
        <taxon>Linguloidea</taxon>
        <taxon>Lingulidae</taxon>
        <taxon>Lingula</taxon>
    </lineage>
</organism>
<keyword evidence="3" id="KW-1185">Reference proteome</keyword>
<dbReference type="KEGG" id="lak:106169001"/>
<dbReference type="Proteomes" id="UP000085678">
    <property type="component" value="Unplaced"/>
</dbReference>
<evidence type="ECO:0000313" key="4">
    <source>
        <dbReference type="RefSeq" id="XP_013403738.1"/>
    </source>
</evidence>
<feature type="signal peptide" evidence="2">
    <location>
        <begin position="1"/>
        <end position="21"/>
    </location>
</feature>
<feature type="chain" id="PRO_5010277271" evidence="2">
    <location>
        <begin position="22"/>
        <end position="286"/>
    </location>
</feature>
<feature type="region of interest" description="Disordered" evidence="1">
    <location>
        <begin position="71"/>
        <end position="96"/>
    </location>
</feature>
<dbReference type="RefSeq" id="XP_013403738.1">
    <property type="nucleotide sequence ID" value="XM_013548284.1"/>
</dbReference>
<reference evidence="4" key="1">
    <citation type="submission" date="2025-08" db="UniProtKB">
        <authorList>
            <consortium name="RefSeq"/>
        </authorList>
    </citation>
    <scope>IDENTIFICATION</scope>
    <source>
        <tissue evidence="4">Gonads</tissue>
    </source>
</reference>
<dbReference type="AlphaFoldDB" id="A0A1S3J0F2"/>
<evidence type="ECO:0000256" key="2">
    <source>
        <dbReference type="SAM" id="SignalP"/>
    </source>
</evidence>
<protein>
    <submittedName>
        <fullName evidence="4">Uncharacterized protein LOC106169001</fullName>
    </submittedName>
</protein>
<dbReference type="GeneID" id="106169001"/>
<proteinExistence type="predicted"/>
<keyword evidence="2" id="KW-0732">Signal</keyword>
<name>A0A1S3J0F2_LINAN</name>
<feature type="compositionally biased region" description="Polar residues" evidence="1">
    <location>
        <begin position="71"/>
        <end position="82"/>
    </location>
</feature>
<gene>
    <name evidence="4" type="primary">LOC106169001</name>
</gene>
<sequence>MDLTWHLIALSLVFCVGNVDIGCYRSDVGLFCNGQQQAEWWCRTVMTMLQGTSSSHFKRYWPYCWCPQTSSTMSPAVSSTASPKKRPTDDPPVARPGVCNQEGTYCRPIYNVSDIYNTIPGIFVTRETLAESDIAKYGTKLPILSMSRESLGLTTGYIKVVPIRKRKRRAGGGGLVSDRNRCCEGFSFYHCPGDDDTVTEVVGGQDIVWRPMQSKPDCTGEYIQVVQVKACSPSSCNQGTTSPGNCEAEFHNHAVLMTCNPKCPQNVPELKFQFLSYPSACLCLNT</sequence>